<dbReference type="CDD" id="cd01310">
    <property type="entry name" value="TatD_DNAse"/>
    <property type="match status" value="1"/>
</dbReference>
<dbReference type="RefSeq" id="WP_345736758.1">
    <property type="nucleotide sequence ID" value="NZ_BAABIA010000005.1"/>
</dbReference>
<dbReference type="PIRSF" id="PIRSF005902">
    <property type="entry name" value="DNase_TatD"/>
    <property type="match status" value="1"/>
</dbReference>
<dbReference type="Proteomes" id="UP001499852">
    <property type="component" value="Unassembled WGS sequence"/>
</dbReference>
<keyword evidence="3" id="KW-1185">Reference proteome</keyword>
<dbReference type="Pfam" id="PF01026">
    <property type="entry name" value="TatD_DNase"/>
    <property type="match status" value="1"/>
</dbReference>
<comment type="caution">
    <text evidence="2">The sequence shown here is derived from an EMBL/GenBank/DDBJ whole genome shotgun (WGS) entry which is preliminary data.</text>
</comment>
<dbReference type="PANTHER" id="PTHR47176:SF1">
    <property type="entry name" value="OS04G0577500 PROTEIN"/>
    <property type="match status" value="1"/>
</dbReference>
<evidence type="ECO:0000313" key="2">
    <source>
        <dbReference type="EMBL" id="GAA5141432.1"/>
    </source>
</evidence>
<evidence type="ECO:0000313" key="3">
    <source>
        <dbReference type="Proteomes" id="UP001499852"/>
    </source>
</evidence>
<sequence>MKGASYSEIAAMLYDAHNHLQDARLHPWRTQVMADVATMGVVEAVVNGLTEADWPDVAALAQAHGWVRPSFGLHPWHVAARSPGWLTTLEDWLRAFPGAAVGEIGLDRWIENPDVPTQVACFHAQLALAVKWQRPATIHCLRAWGLLEETLRSQPLPERGFLLHSYGGPVEMIPGLVKKRAYFSLSPYFGHPRKAAQLATFQAVPLDRLLAETDAPDMAPPPELNEHPLGSSTPPLNHPANLHVSYALLAELRGMPLPELIGHVGENHRRLFGVGD</sequence>
<dbReference type="InterPro" id="IPR001130">
    <property type="entry name" value="TatD-like"/>
</dbReference>
<keyword evidence="2" id="KW-0378">Hydrolase</keyword>
<accession>A0ABP9P639</accession>
<name>A0ABP9P639_9BACT</name>
<protein>
    <submittedName>
        <fullName evidence="2">TatD family hydrolase</fullName>
    </submittedName>
</protein>
<dbReference type="InterPro" id="IPR032466">
    <property type="entry name" value="Metal_Hydrolase"/>
</dbReference>
<dbReference type="PANTHER" id="PTHR47176">
    <property type="entry name" value="OSJNBA0020J04.13 PROTEIN"/>
    <property type="match status" value="1"/>
</dbReference>
<dbReference type="Gene3D" id="3.20.20.140">
    <property type="entry name" value="Metal-dependent hydrolases"/>
    <property type="match status" value="1"/>
</dbReference>
<reference evidence="3" key="1">
    <citation type="journal article" date="2019" name="Int. J. Syst. Evol. Microbiol.">
        <title>The Global Catalogue of Microorganisms (GCM) 10K type strain sequencing project: providing services to taxonomists for standard genome sequencing and annotation.</title>
        <authorList>
            <consortium name="The Broad Institute Genomics Platform"/>
            <consortium name="The Broad Institute Genome Sequencing Center for Infectious Disease"/>
            <person name="Wu L."/>
            <person name="Ma J."/>
        </authorList>
    </citation>
    <scope>NUCLEOTIDE SEQUENCE [LARGE SCALE GENOMIC DNA]</scope>
    <source>
        <strain evidence="3">JCM 18053</strain>
    </source>
</reference>
<evidence type="ECO:0000256" key="1">
    <source>
        <dbReference type="SAM" id="MobiDB-lite"/>
    </source>
</evidence>
<dbReference type="GO" id="GO:0016787">
    <property type="term" value="F:hydrolase activity"/>
    <property type="evidence" value="ECO:0007669"/>
    <property type="project" value="UniProtKB-KW"/>
</dbReference>
<proteinExistence type="predicted"/>
<organism evidence="2 3">
    <name type="scientific">Prosthecobacter algae</name>
    <dbReference type="NCBI Taxonomy" id="1144682"/>
    <lineage>
        <taxon>Bacteria</taxon>
        <taxon>Pseudomonadati</taxon>
        <taxon>Verrucomicrobiota</taxon>
        <taxon>Verrucomicrobiia</taxon>
        <taxon>Verrucomicrobiales</taxon>
        <taxon>Verrucomicrobiaceae</taxon>
        <taxon>Prosthecobacter</taxon>
    </lineage>
</organism>
<dbReference type="SUPFAM" id="SSF51556">
    <property type="entry name" value="Metallo-dependent hydrolases"/>
    <property type="match status" value="1"/>
</dbReference>
<dbReference type="EMBL" id="BAABIA010000005">
    <property type="protein sequence ID" value="GAA5141432.1"/>
    <property type="molecule type" value="Genomic_DNA"/>
</dbReference>
<feature type="region of interest" description="Disordered" evidence="1">
    <location>
        <begin position="213"/>
        <end position="236"/>
    </location>
</feature>
<gene>
    <name evidence="2" type="ORF">GCM10023213_25530</name>
</gene>